<keyword evidence="2" id="KW-1185">Reference proteome</keyword>
<dbReference type="InterPro" id="IPR009499">
    <property type="entry name" value="AllG-like"/>
</dbReference>
<proteinExistence type="predicted"/>
<dbReference type="InterPro" id="IPR024033">
    <property type="entry name" value="OXTCase_su_AllG_h-dom"/>
</dbReference>
<dbReference type="AlphaFoldDB" id="A0A9W5UX14"/>
<sequence length="420" mass="43790">MPGPPADHGPEQPFPGWESVQVNLAGAHLAGAVCAELDRRTFLHPGPPLDIADAPAPMRSAIVGALLLEEEADSPAAAERLIDRREVRLLPSVDVGAVVPMTGVLSPSMPVVVVADADGRQAFGPLENGAGACLRFGCHEQQVLDQIRWIGQVVVPVLDQVARLTPINVTRIMAESLRRGDECHARTVAGSSLLLTQVFATLLGRQLSGPDVSRVARWCRANLHLFGAFATPAARLLADTAHGHDRSPIVTALASNGNEFGVRVSGTGDRWFVTEAPVGEVVLFDGYRPADAHPIAGDSFVMEVVGLGAVALAASPVVAAQLGWSAASVARHTARMREITAAPGDRFRLAGDDFRGVATGIDVHRVARAGFGPSVSTGIVHRRPGVGQIGGGIAELPTAPFREAAVVLGAARGVPSSVGR</sequence>
<evidence type="ECO:0000313" key="2">
    <source>
        <dbReference type="Proteomes" id="UP000607311"/>
    </source>
</evidence>
<reference evidence="1" key="1">
    <citation type="submission" date="2021-01" db="EMBL/GenBank/DDBJ databases">
        <title>Whole genome shotgun sequence of Verrucosispora sediminis NBRC 107745.</title>
        <authorList>
            <person name="Komaki H."/>
            <person name="Tamura T."/>
        </authorList>
    </citation>
    <scope>NUCLEOTIDE SEQUENCE</scope>
    <source>
        <strain evidence="1">NBRC 107745</strain>
    </source>
</reference>
<protein>
    <recommendedName>
        <fullName evidence="3">DUF1116 domain-containing protein</fullName>
    </recommendedName>
</protein>
<dbReference type="Pfam" id="PF06545">
    <property type="entry name" value="AllG"/>
    <property type="match status" value="1"/>
</dbReference>
<dbReference type="EMBL" id="BOPD01000038">
    <property type="protein sequence ID" value="GIJ35923.1"/>
    <property type="molecule type" value="Genomic_DNA"/>
</dbReference>
<organism evidence="1 2">
    <name type="scientific">Micromonospora sediminimaris</name>
    <dbReference type="NCBI Taxonomy" id="547162"/>
    <lineage>
        <taxon>Bacteria</taxon>
        <taxon>Bacillati</taxon>
        <taxon>Actinomycetota</taxon>
        <taxon>Actinomycetes</taxon>
        <taxon>Micromonosporales</taxon>
        <taxon>Micromonosporaceae</taxon>
        <taxon>Micromonospora</taxon>
    </lineage>
</organism>
<dbReference type="Gene3D" id="1.10.10.660">
    <property type="entry name" value="conserved protein of unknown function from Enterococcus faecalis V583"/>
    <property type="match status" value="1"/>
</dbReference>
<comment type="caution">
    <text evidence="1">The sequence shown here is derived from an EMBL/GenBank/DDBJ whole genome shotgun (WGS) entry which is preliminary data.</text>
</comment>
<dbReference type="RefSeq" id="WP_093408960.1">
    <property type="nucleotide sequence ID" value="NZ_BOPD01000038.1"/>
</dbReference>
<name>A0A9W5UX14_9ACTN</name>
<dbReference type="Gene3D" id="3.90.1710.10">
    <property type="entry name" value="Enterococcus faecalis V583 domain"/>
    <property type="match status" value="1"/>
</dbReference>
<dbReference type="OrthoDB" id="6193532at2"/>
<dbReference type="Gene3D" id="3.90.1700.10">
    <property type="entry name" value="v583 domain like"/>
    <property type="match status" value="1"/>
</dbReference>
<dbReference type="Proteomes" id="UP000607311">
    <property type="component" value="Unassembled WGS sequence"/>
</dbReference>
<evidence type="ECO:0008006" key="3">
    <source>
        <dbReference type="Google" id="ProtNLM"/>
    </source>
</evidence>
<evidence type="ECO:0000313" key="1">
    <source>
        <dbReference type="EMBL" id="GIJ35923.1"/>
    </source>
</evidence>
<accession>A0A9W5UX14</accession>
<gene>
    <name evidence="1" type="ORF">Vse01_50710</name>
</gene>